<dbReference type="GO" id="GO:0030246">
    <property type="term" value="F:carbohydrate binding"/>
    <property type="evidence" value="ECO:0007669"/>
    <property type="project" value="InterPro"/>
</dbReference>
<reference evidence="2" key="1">
    <citation type="journal article" date="2014" name="Front. Microbiol.">
        <title>High frequency of phylogenetically diverse reductive dehalogenase-homologous genes in deep subseafloor sedimentary metagenomes.</title>
        <authorList>
            <person name="Kawai M."/>
            <person name="Futagami T."/>
            <person name="Toyoda A."/>
            <person name="Takaki Y."/>
            <person name="Nishi S."/>
            <person name="Hori S."/>
            <person name="Arai W."/>
            <person name="Tsubouchi T."/>
            <person name="Morono Y."/>
            <person name="Uchiyama I."/>
            <person name="Ito T."/>
            <person name="Fujiyama A."/>
            <person name="Inagaki F."/>
            <person name="Takami H."/>
        </authorList>
    </citation>
    <scope>NUCLEOTIDE SEQUENCE</scope>
    <source>
        <strain evidence="2">Expedition CK06-06</strain>
    </source>
</reference>
<accession>X1EX05</accession>
<feature type="domain" description="Glycosyl hydrolases family 38 C-terminal" evidence="1">
    <location>
        <begin position="15"/>
        <end position="95"/>
    </location>
</feature>
<dbReference type="Gene3D" id="2.60.40.2220">
    <property type="match status" value="1"/>
</dbReference>
<dbReference type="Pfam" id="PF17677">
    <property type="entry name" value="Glyco_hydro38C2"/>
    <property type="match status" value="1"/>
</dbReference>
<dbReference type="GO" id="GO:0003824">
    <property type="term" value="F:catalytic activity"/>
    <property type="evidence" value="ECO:0007669"/>
    <property type="project" value="InterPro"/>
</dbReference>
<name>X1EX05_9ZZZZ</name>
<dbReference type="InterPro" id="IPR011013">
    <property type="entry name" value="Gal_mutarotase_sf_dom"/>
</dbReference>
<evidence type="ECO:0000259" key="1">
    <source>
        <dbReference type="Pfam" id="PF17677"/>
    </source>
</evidence>
<sequence length="102" mass="11675">YLPESMSFLEIDNKNVLLSALKKSEEGNSLIVRLYNLASSSQKVKLQFFRNIAIKQAEIVNLLEEIPKNEIKAEILNINENLLELTIEPHVIATLKLKIKEK</sequence>
<dbReference type="InterPro" id="IPR041147">
    <property type="entry name" value="GH38_C"/>
</dbReference>
<gene>
    <name evidence="2" type="ORF">S03H2_24381</name>
</gene>
<protein>
    <recommendedName>
        <fullName evidence="1">Glycosyl hydrolases family 38 C-terminal domain-containing protein</fullName>
    </recommendedName>
</protein>
<dbReference type="AlphaFoldDB" id="X1EX05"/>
<organism evidence="2">
    <name type="scientific">marine sediment metagenome</name>
    <dbReference type="NCBI Taxonomy" id="412755"/>
    <lineage>
        <taxon>unclassified sequences</taxon>
        <taxon>metagenomes</taxon>
        <taxon>ecological metagenomes</taxon>
    </lineage>
</organism>
<evidence type="ECO:0000313" key="2">
    <source>
        <dbReference type="EMBL" id="GAH37926.1"/>
    </source>
</evidence>
<comment type="caution">
    <text evidence="2">The sequence shown here is derived from an EMBL/GenBank/DDBJ whole genome shotgun (WGS) entry which is preliminary data.</text>
</comment>
<feature type="non-terminal residue" evidence="2">
    <location>
        <position position="1"/>
    </location>
</feature>
<dbReference type="SUPFAM" id="SSF74650">
    <property type="entry name" value="Galactose mutarotase-like"/>
    <property type="match status" value="1"/>
</dbReference>
<dbReference type="EMBL" id="BARU01013531">
    <property type="protein sequence ID" value="GAH37926.1"/>
    <property type="molecule type" value="Genomic_DNA"/>
</dbReference>
<dbReference type="GO" id="GO:0005975">
    <property type="term" value="P:carbohydrate metabolic process"/>
    <property type="evidence" value="ECO:0007669"/>
    <property type="project" value="InterPro"/>
</dbReference>
<proteinExistence type="predicted"/>